<feature type="binding site" evidence="10">
    <location>
        <begin position="16"/>
        <end position="24"/>
    </location>
    <ligand>
        <name>ATP</name>
        <dbReference type="ChEBI" id="CHEBI:30616"/>
    </ligand>
</feature>
<dbReference type="InterPro" id="IPR011009">
    <property type="entry name" value="Kinase-like_dom_sf"/>
</dbReference>
<dbReference type="FunFam" id="1.10.510.10:FF:000097">
    <property type="entry name" value="Putative cyclin-dependent kinase 7"/>
    <property type="match status" value="1"/>
</dbReference>
<feature type="domain" description="Protein kinase" evidence="11">
    <location>
        <begin position="10"/>
        <end position="293"/>
    </location>
</feature>
<keyword evidence="5" id="KW-0808">Transferase</keyword>
<keyword evidence="6 10" id="KW-0547">Nucleotide-binding</keyword>
<dbReference type="GO" id="GO:0005829">
    <property type="term" value="C:cytosol"/>
    <property type="evidence" value="ECO:0007669"/>
    <property type="project" value="EnsemblFungi"/>
</dbReference>
<dbReference type="Pfam" id="PF00069">
    <property type="entry name" value="Pkinase"/>
    <property type="match status" value="1"/>
</dbReference>
<dbReference type="GO" id="GO:0006370">
    <property type="term" value="P:7-methylguanosine mRNA capping"/>
    <property type="evidence" value="ECO:0007669"/>
    <property type="project" value="EnsemblFungi"/>
</dbReference>
<dbReference type="GO" id="GO:1905866">
    <property type="term" value="P:positive regulation of Atg1/ULK1 kinase complex assembly"/>
    <property type="evidence" value="ECO:0007669"/>
    <property type="project" value="EnsemblFungi"/>
</dbReference>
<name>A0A0W4ZGE3_PNEJ7</name>
<evidence type="ECO:0000256" key="9">
    <source>
        <dbReference type="PIRSR" id="PIRSR637770-1"/>
    </source>
</evidence>
<comment type="caution">
    <text evidence="12">The sequence shown here is derived from an EMBL/GenBank/DDBJ whole genome shotgun (WGS) entry which is preliminary data.</text>
</comment>
<evidence type="ECO:0000256" key="10">
    <source>
        <dbReference type="PIRSR" id="PIRSR637770-2"/>
    </source>
</evidence>
<dbReference type="GO" id="GO:0004693">
    <property type="term" value="F:cyclin-dependent protein serine/threonine kinase activity"/>
    <property type="evidence" value="ECO:0007669"/>
    <property type="project" value="EnsemblFungi"/>
</dbReference>
<dbReference type="EC" id="2.7.11.23" evidence="2"/>
<dbReference type="GO" id="GO:0032968">
    <property type="term" value="P:positive regulation of transcription elongation by RNA polymerase II"/>
    <property type="evidence" value="ECO:0007669"/>
    <property type="project" value="EnsemblFungi"/>
</dbReference>
<keyword evidence="13" id="KW-1185">Reference proteome</keyword>
<organism evidence="12 13">
    <name type="scientific">Pneumocystis jirovecii (strain RU7)</name>
    <name type="common">Human pneumocystis pneumonia agent</name>
    <dbReference type="NCBI Taxonomy" id="1408657"/>
    <lineage>
        <taxon>Eukaryota</taxon>
        <taxon>Fungi</taxon>
        <taxon>Dikarya</taxon>
        <taxon>Ascomycota</taxon>
        <taxon>Taphrinomycotina</taxon>
        <taxon>Pneumocystomycetes</taxon>
        <taxon>Pneumocystaceae</taxon>
        <taxon>Pneumocystis</taxon>
    </lineage>
</organism>
<keyword evidence="4" id="KW-0597">Phosphoprotein</keyword>
<keyword evidence="3" id="KW-0723">Serine/threonine-protein kinase</keyword>
<dbReference type="InterPro" id="IPR008271">
    <property type="entry name" value="Ser/Thr_kinase_AS"/>
</dbReference>
<dbReference type="SMART" id="SM00220">
    <property type="entry name" value="S_TKc"/>
    <property type="match status" value="1"/>
</dbReference>
<dbReference type="GO" id="GO:0000785">
    <property type="term" value="C:chromatin"/>
    <property type="evidence" value="ECO:0007669"/>
    <property type="project" value="EnsemblFungi"/>
</dbReference>
<dbReference type="GO" id="GO:0010508">
    <property type="term" value="P:positive regulation of autophagy"/>
    <property type="evidence" value="ECO:0007669"/>
    <property type="project" value="EnsemblFungi"/>
</dbReference>
<evidence type="ECO:0000259" key="11">
    <source>
        <dbReference type="PROSITE" id="PS50011"/>
    </source>
</evidence>
<evidence type="ECO:0000256" key="4">
    <source>
        <dbReference type="ARBA" id="ARBA00022553"/>
    </source>
</evidence>
<evidence type="ECO:0000256" key="2">
    <source>
        <dbReference type="ARBA" id="ARBA00012409"/>
    </source>
</evidence>
<dbReference type="AlphaFoldDB" id="A0A0W4ZGE3"/>
<evidence type="ECO:0000313" key="12">
    <source>
        <dbReference type="EMBL" id="KTW27454.1"/>
    </source>
</evidence>
<evidence type="ECO:0000256" key="3">
    <source>
        <dbReference type="ARBA" id="ARBA00022527"/>
    </source>
</evidence>
<dbReference type="GeneID" id="28941471"/>
<dbReference type="GO" id="GO:0006995">
    <property type="term" value="P:cellular response to nitrogen starvation"/>
    <property type="evidence" value="ECO:0007669"/>
    <property type="project" value="EnsemblFungi"/>
</dbReference>
<protein>
    <recommendedName>
        <fullName evidence="2">[RNA-polymerase]-subunit kinase</fullName>
        <ecNumber evidence="2">2.7.11.23</ecNumber>
    </recommendedName>
</protein>
<dbReference type="STRING" id="1408657.A0A0W4ZGE3"/>
<accession>A0A0W4ZGE3</accession>
<dbReference type="GO" id="GO:0006289">
    <property type="term" value="P:nucleotide-excision repair"/>
    <property type="evidence" value="ECO:0007669"/>
    <property type="project" value="EnsemblFungi"/>
</dbReference>
<evidence type="ECO:0000256" key="6">
    <source>
        <dbReference type="ARBA" id="ARBA00022741"/>
    </source>
</evidence>
<dbReference type="PANTHER" id="PTHR24056:SF0">
    <property type="entry name" value="CYCLIN-DEPENDENT KINASE 7"/>
    <property type="match status" value="1"/>
</dbReference>
<dbReference type="PROSITE" id="PS50011">
    <property type="entry name" value="PROTEIN_KINASE_DOM"/>
    <property type="match status" value="1"/>
</dbReference>
<dbReference type="InterPro" id="IPR050108">
    <property type="entry name" value="CDK"/>
</dbReference>
<keyword evidence="7" id="KW-0418">Kinase</keyword>
<dbReference type="RefSeq" id="XP_018228424.1">
    <property type="nucleotide sequence ID" value="XM_018375216.1"/>
</dbReference>
<dbReference type="InterPro" id="IPR037770">
    <property type="entry name" value="CDK7"/>
</dbReference>
<comment type="similarity">
    <text evidence="1">Belongs to the protein kinase superfamily. CMGC Ser/Thr protein kinase family. CDC2/CDKX subfamily.</text>
</comment>
<proteinExistence type="inferred from homology"/>
<dbReference type="GO" id="GO:0005524">
    <property type="term" value="F:ATP binding"/>
    <property type="evidence" value="ECO:0007669"/>
    <property type="project" value="UniProtKB-KW"/>
</dbReference>
<evidence type="ECO:0000256" key="1">
    <source>
        <dbReference type="ARBA" id="ARBA00006485"/>
    </source>
</evidence>
<dbReference type="GO" id="GO:0006360">
    <property type="term" value="P:transcription by RNA polymerase I"/>
    <property type="evidence" value="ECO:0007669"/>
    <property type="project" value="EnsemblFungi"/>
</dbReference>
<dbReference type="VEuPathDB" id="FungiDB:T551_02953"/>
<dbReference type="InterPro" id="IPR000719">
    <property type="entry name" value="Prot_kinase_dom"/>
</dbReference>
<dbReference type="GO" id="GO:0070985">
    <property type="term" value="C:transcription factor TFIIK complex"/>
    <property type="evidence" value="ECO:0007669"/>
    <property type="project" value="EnsemblFungi"/>
</dbReference>
<evidence type="ECO:0000256" key="5">
    <source>
        <dbReference type="ARBA" id="ARBA00022679"/>
    </source>
</evidence>
<evidence type="ECO:0000256" key="7">
    <source>
        <dbReference type="ARBA" id="ARBA00022777"/>
    </source>
</evidence>
<dbReference type="Proteomes" id="UP000053447">
    <property type="component" value="Unassembled WGS sequence"/>
</dbReference>
<dbReference type="PANTHER" id="PTHR24056">
    <property type="entry name" value="CELL DIVISION PROTEIN KINASE"/>
    <property type="match status" value="1"/>
</dbReference>
<evidence type="ECO:0000313" key="13">
    <source>
        <dbReference type="Proteomes" id="UP000053447"/>
    </source>
</evidence>
<dbReference type="EMBL" id="LFWA01000014">
    <property type="protein sequence ID" value="KTW27454.1"/>
    <property type="molecule type" value="Genomic_DNA"/>
</dbReference>
<dbReference type="OrthoDB" id="1732493at2759"/>
<feature type="active site" description="Proton acceptor" evidence="9">
    <location>
        <position position="134"/>
    </location>
</feature>
<dbReference type="PROSITE" id="PS00108">
    <property type="entry name" value="PROTEIN_KINASE_ST"/>
    <property type="match status" value="1"/>
</dbReference>
<feature type="binding site" evidence="10">
    <location>
        <position position="41"/>
    </location>
    <ligand>
        <name>ATP</name>
        <dbReference type="ChEBI" id="CHEBI:30616"/>
    </ligand>
</feature>
<keyword evidence="8 10" id="KW-0067">ATP-binding</keyword>
<reference evidence="13" key="1">
    <citation type="journal article" date="2016" name="Nat. Commun.">
        <title>Genome analysis of three Pneumocystis species reveals adaptation mechanisms to life exclusively in mammalian hosts.</title>
        <authorList>
            <person name="Ma L."/>
            <person name="Chen Z."/>
            <person name="Huang D.W."/>
            <person name="Kutty G."/>
            <person name="Ishihara M."/>
            <person name="Wang H."/>
            <person name="Abouelleil A."/>
            <person name="Bishop L."/>
            <person name="Davey E."/>
            <person name="Deng R."/>
            <person name="Deng X."/>
            <person name="Fan L."/>
            <person name="Fantoni G."/>
            <person name="Fitzgerald M."/>
            <person name="Gogineni E."/>
            <person name="Goldberg J.M."/>
            <person name="Handley G."/>
            <person name="Hu X."/>
            <person name="Huber C."/>
            <person name="Jiao X."/>
            <person name="Jones K."/>
            <person name="Levin J.Z."/>
            <person name="Liu Y."/>
            <person name="Macdonald P."/>
            <person name="Melnikov A."/>
            <person name="Raley C."/>
            <person name="Sassi M."/>
            <person name="Sherman B.T."/>
            <person name="Song X."/>
            <person name="Sykes S."/>
            <person name="Tran B."/>
            <person name="Walsh L."/>
            <person name="Xia Y."/>
            <person name="Yang J."/>
            <person name="Young S."/>
            <person name="Zeng Q."/>
            <person name="Zheng X."/>
            <person name="Stephens R."/>
            <person name="Nusbaum C."/>
            <person name="Birren B.W."/>
            <person name="Azadi P."/>
            <person name="Lempicki R.A."/>
            <person name="Cuomo C.A."/>
            <person name="Kovacs J.A."/>
        </authorList>
    </citation>
    <scope>NUCLEOTIDE SEQUENCE [LARGE SCALE GENOMIC DNA]</scope>
    <source>
        <strain evidence="13">RU7</strain>
    </source>
</reference>
<dbReference type="GO" id="GO:0060261">
    <property type="term" value="P:positive regulation of transcription initiation by RNA polymerase II"/>
    <property type="evidence" value="ECO:0007669"/>
    <property type="project" value="EnsemblFungi"/>
</dbReference>
<gene>
    <name evidence="12" type="ORF">T551_02953</name>
</gene>
<dbReference type="Gene3D" id="1.10.510.10">
    <property type="entry name" value="Transferase(Phosphotransferase) domain 1"/>
    <property type="match status" value="1"/>
</dbReference>
<evidence type="ECO:0000256" key="8">
    <source>
        <dbReference type="ARBA" id="ARBA00022840"/>
    </source>
</evidence>
<dbReference type="SUPFAM" id="SSF56112">
    <property type="entry name" value="Protein kinase-like (PK-like)"/>
    <property type="match status" value="1"/>
</dbReference>
<dbReference type="eggNOG" id="KOG0659">
    <property type="taxonomic scope" value="Eukaryota"/>
</dbReference>
<dbReference type="GO" id="GO:0016251">
    <property type="term" value="F:RNA polymerase II general transcription initiation factor activity"/>
    <property type="evidence" value="ECO:0007669"/>
    <property type="project" value="EnsemblFungi"/>
</dbReference>
<dbReference type="GO" id="GO:0006367">
    <property type="term" value="P:transcription initiation at RNA polymerase II promoter"/>
    <property type="evidence" value="ECO:0007669"/>
    <property type="project" value="EnsemblFungi"/>
</dbReference>
<sequence>MDVDNKAKLYIKDKKVGEGTYAIVYLETGRQLSTNRKVAIKKIKIGQLKEGLDISAIREVKFLREIKHENIIELIDVFSSKKNLNLILEFLTSDLEIIIKDKSLVFSSSDIKSWLLMTLRGLHYLHSYFILHRDLKPNNLLIDVNGVLKIADFGLARDFGNPYVNMTSQVVTRWYRSPELLFGAKSYGTGVDIWSIGCIFAELMLRTPYLPGNTDVDQLDTIFRALGTPTDEDWPGMRQLPDFVEFKQYPKPAHHRDLFTAAGEEELHLLEWLLLFDPLKRPSAKQALKSKYFSSYPRPTHPSQLPKRKIIEGNETDFNNFKQEYENMNDIEFDTKPIARKLVF</sequence>
<dbReference type="GO" id="GO:0140836">
    <property type="term" value="F:RNA polymerase II CTD heptapeptide repeat S5 kinase activity"/>
    <property type="evidence" value="ECO:0007669"/>
    <property type="project" value="EnsemblFungi"/>
</dbReference>
<dbReference type="Gene3D" id="3.30.200.20">
    <property type="entry name" value="Phosphorylase Kinase, domain 1"/>
    <property type="match status" value="1"/>
</dbReference>
<dbReference type="CDD" id="cd07841">
    <property type="entry name" value="STKc_CDK7"/>
    <property type="match status" value="1"/>
</dbReference>